<name>A0AAF0JMP5_9EURY</name>
<sequence>MKKRTNELNFLKRAEEGVSPVIGEMLMLSLVLILVSLFAVSAGQYIPQDREPSLTIMTTGNPEDNCNLTLWHKGGDTVQKRDIKVIFSKDDDRNVYYSDNITINGVSDSMNFMPGDSMKISTGVDIRGYDVQMVVSKSVIYFGRVKN</sequence>
<feature type="domain" description="Archaeal Type IV pilin N-terminal" evidence="2">
    <location>
        <begin position="16"/>
        <end position="90"/>
    </location>
</feature>
<proteinExistence type="predicted"/>
<dbReference type="InterPro" id="IPR012859">
    <property type="entry name" value="Pilin_N_archaeal"/>
</dbReference>
<protein>
    <submittedName>
        <fullName evidence="3">Type IV pilin N-terminal domain-containing protein</fullName>
    </submittedName>
</protein>
<dbReference type="EMBL" id="CP091092">
    <property type="protein sequence ID" value="WFN37347.1"/>
    <property type="molecule type" value="Genomic_DNA"/>
</dbReference>
<gene>
    <name evidence="3" type="ORF">L1994_02870</name>
</gene>
<feature type="transmembrane region" description="Helical" evidence="1">
    <location>
        <begin position="21"/>
        <end position="46"/>
    </location>
</feature>
<evidence type="ECO:0000256" key="1">
    <source>
        <dbReference type="SAM" id="Phobius"/>
    </source>
</evidence>
<evidence type="ECO:0000313" key="3">
    <source>
        <dbReference type="EMBL" id="WFN37347.1"/>
    </source>
</evidence>
<keyword evidence="1" id="KW-0472">Membrane</keyword>
<accession>A0AAF0JMP5</accession>
<keyword evidence="1" id="KW-1133">Transmembrane helix</keyword>
<dbReference type="GeneID" id="79949303"/>
<reference evidence="3" key="1">
    <citation type="submission" date="2022-01" db="EMBL/GenBank/DDBJ databases">
        <title>Complete genome of Methanomicrobium antiquum DSM 21220.</title>
        <authorList>
            <person name="Chen S.-C."/>
            <person name="You Y.-T."/>
            <person name="Zhou Y.-Z."/>
            <person name="Lai M.-C."/>
        </authorList>
    </citation>
    <scope>NUCLEOTIDE SEQUENCE</scope>
    <source>
        <strain evidence="3">DSM 21220</strain>
    </source>
</reference>
<dbReference type="AlphaFoldDB" id="A0AAF0JMP5"/>
<dbReference type="PANTHER" id="PTHR38138">
    <property type="entry name" value="VNG6441H"/>
    <property type="match status" value="1"/>
</dbReference>
<dbReference type="Pfam" id="PF07790">
    <property type="entry name" value="Pilin_N"/>
    <property type="match status" value="1"/>
</dbReference>
<organism evidence="3 4">
    <name type="scientific">Methanomicrobium antiquum</name>
    <dbReference type="NCBI Taxonomy" id="487686"/>
    <lineage>
        <taxon>Archaea</taxon>
        <taxon>Methanobacteriati</taxon>
        <taxon>Methanobacteriota</taxon>
        <taxon>Stenosarchaea group</taxon>
        <taxon>Methanomicrobia</taxon>
        <taxon>Methanomicrobiales</taxon>
        <taxon>Methanomicrobiaceae</taxon>
        <taxon>Methanomicrobium</taxon>
    </lineage>
</organism>
<dbReference type="Proteomes" id="UP001218895">
    <property type="component" value="Chromosome"/>
</dbReference>
<dbReference type="KEGG" id="manq:L1994_02870"/>
<keyword evidence="1" id="KW-0812">Transmembrane</keyword>
<evidence type="ECO:0000313" key="4">
    <source>
        <dbReference type="Proteomes" id="UP001218895"/>
    </source>
</evidence>
<dbReference type="RefSeq" id="WP_278100186.1">
    <property type="nucleotide sequence ID" value="NZ_CP091092.1"/>
</dbReference>
<dbReference type="PANTHER" id="PTHR38138:SF1">
    <property type="entry name" value="ARCHAEAL TYPE IV PILIN N-TERMINAL DOMAIN-CONTAINING PROTEIN"/>
    <property type="match status" value="1"/>
</dbReference>
<keyword evidence="4" id="KW-1185">Reference proteome</keyword>
<evidence type="ECO:0000259" key="2">
    <source>
        <dbReference type="Pfam" id="PF07790"/>
    </source>
</evidence>